<dbReference type="STRING" id="1776.BHQ18_14475"/>
<dbReference type="Gene3D" id="3.40.50.1820">
    <property type="entry name" value="alpha/beta hydrolase"/>
    <property type="match status" value="1"/>
</dbReference>
<evidence type="ECO:0000259" key="2">
    <source>
        <dbReference type="Pfam" id="PF08237"/>
    </source>
</evidence>
<dbReference type="Pfam" id="PF08237">
    <property type="entry name" value="PE-PPE"/>
    <property type="match status" value="1"/>
</dbReference>
<feature type="compositionally biased region" description="Low complexity" evidence="1">
    <location>
        <begin position="301"/>
        <end position="317"/>
    </location>
</feature>
<feature type="compositionally biased region" description="Acidic residues" evidence="1">
    <location>
        <begin position="318"/>
        <end position="331"/>
    </location>
</feature>
<feature type="domain" description="PE-PPE" evidence="2">
    <location>
        <begin position="68"/>
        <end position="243"/>
    </location>
</feature>
<dbReference type="EMBL" id="MIHA01000009">
    <property type="protein sequence ID" value="ODQ89612.1"/>
    <property type="molecule type" value="Genomic_DNA"/>
</dbReference>
<feature type="region of interest" description="Disordered" evidence="1">
    <location>
        <begin position="259"/>
        <end position="377"/>
    </location>
</feature>
<comment type="caution">
    <text evidence="3">The sequence shown here is derived from an EMBL/GenBank/DDBJ whole genome shotgun (WGS) entry which is preliminary data.</text>
</comment>
<evidence type="ECO:0000313" key="4">
    <source>
        <dbReference type="Proteomes" id="UP000094053"/>
    </source>
</evidence>
<sequence length="377" mass="40533">MITAGLAAPSAAAATAYTIEPLNYNLVTTTPTLFGGAVCVTYDCEKVPTAAALDLSHQRGVFGERGPISAGARTLNDRLTADPDEKLVFGFSQGAQIAGFWLRNYAPTTTVSPQNTSFLLVGDPENTYGVPWAPRVPTNTGFDVTELWAQYDGWADWPDRFDLLAIANAVYGMFFVHPTAYDDLDLATAEADGSVVTWQTNGITYKMVVDETLPILDPLRNLGLGFIADMVNDSWRAHIEKQYDRPSTQDEADEMFGAPAEDAPAEDDTAEDDTAETARSVSRKADDLDADEPDDEAVRPAARAEALTSSRRATATDTTDESEAEDADDDEGPSRAARPTVKSVDQEKKAVDGSAREVKTDSGDKDGKPGGDKDSED</sequence>
<keyword evidence="4" id="KW-1185">Reference proteome</keyword>
<feature type="compositionally biased region" description="Basic and acidic residues" evidence="1">
    <location>
        <begin position="344"/>
        <end position="377"/>
    </location>
</feature>
<feature type="compositionally biased region" description="Acidic residues" evidence="1">
    <location>
        <begin position="263"/>
        <end position="275"/>
    </location>
</feature>
<proteinExistence type="predicted"/>
<protein>
    <recommendedName>
        <fullName evidence="2">PE-PPE domain-containing protein</fullName>
    </recommendedName>
</protein>
<dbReference type="SUPFAM" id="SSF53474">
    <property type="entry name" value="alpha/beta-Hydrolases"/>
    <property type="match status" value="1"/>
</dbReference>
<dbReference type="InterPro" id="IPR013228">
    <property type="entry name" value="PE-PPE_C"/>
</dbReference>
<evidence type="ECO:0000313" key="3">
    <source>
        <dbReference type="EMBL" id="ODQ89612.1"/>
    </source>
</evidence>
<dbReference type="InterPro" id="IPR029058">
    <property type="entry name" value="AB_hydrolase_fold"/>
</dbReference>
<gene>
    <name evidence="3" type="ORF">BHQ18_14475</name>
</gene>
<evidence type="ECO:0000256" key="1">
    <source>
        <dbReference type="SAM" id="MobiDB-lite"/>
    </source>
</evidence>
<name>A0A1E3RJG2_MYCFV</name>
<organism evidence="3 4">
    <name type="scientific">Mycolicibacterium flavescens</name>
    <name type="common">Mycobacterium flavescens</name>
    <dbReference type="NCBI Taxonomy" id="1776"/>
    <lineage>
        <taxon>Bacteria</taxon>
        <taxon>Bacillati</taxon>
        <taxon>Actinomycetota</taxon>
        <taxon>Actinomycetes</taxon>
        <taxon>Mycobacteriales</taxon>
        <taxon>Mycobacteriaceae</taxon>
        <taxon>Mycolicibacterium</taxon>
    </lineage>
</organism>
<reference evidence="4" key="1">
    <citation type="submission" date="2016-09" db="EMBL/GenBank/DDBJ databases">
        <authorList>
            <person name="Greninger A.L."/>
            <person name="Jerome K.R."/>
            <person name="Mcnair B."/>
            <person name="Wallis C."/>
            <person name="Fang F."/>
        </authorList>
    </citation>
    <scope>NUCLEOTIDE SEQUENCE [LARGE SCALE GENOMIC DNA]</scope>
    <source>
        <strain evidence="4">M6</strain>
    </source>
</reference>
<dbReference type="Proteomes" id="UP000094053">
    <property type="component" value="Unassembled WGS sequence"/>
</dbReference>
<accession>A0A1E3RJG2</accession>
<dbReference type="AlphaFoldDB" id="A0A1E3RJG2"/>